<evidence type="ECO:0000256" key="4">
    <source>
        <dbReference type="ARBA" id="ARBA00022847"/>
    </source>
</evidence>
<feature type="transmembrane region" description="Helical" evidence="7">
    <location>
        <begin position="354"/>
        <end position="374"/>
    </location>
</feature>
<feature type="transmembrane region" description="Helical" evidence="7">
    <location>
        <begin position="45"/>
        <end position="67"/>
    </location>
</feature>
<gene>
    <name evidence="8" type="ORF">SKC37_04250</name>
</gene>
<evidence type="ECO:0000256" key="7">
    <source>
        <dbReference type="SAM" id="Phobius"/>
    </source>
</evidence>
<comment type="subcellular location">
    <subcellularLocation>
        <location evidence="1">Membrane</location>
        <topology evidence="1">Multi-pass membrane protein</topology>
    </subcellularLocation>
</comment>
<dbReference type="RefSeq" id="WP_377980259.1">
    <property type="nucleotide sequence ID" value="NZ_JBBKXX010000001.1"/>
</dbReference>
<keyword evidence="4" id="KW-0769">Symport</keyword>
<dbReference type="Pfam" id="PF01566">
    <property type="entry name" value="Nramp"/>
    <property type="match status" value="1"/>
</dbReference>
<keyword evidence="3 7" id="KW-0812">Transmembrane</keyword>
<feature type="transmembrane region" description="Helical" evidence="7">
    <location>
        <begin position="87"/>
        <end position="116"/>
    </location>
</feature>
<comment type="caution">
    <text evidence="8">The sequence shown here is derived from an EMBL/GenBank/DDBJ whole genome shotgun (WGS) entry which is preliminary data.</text>
</comment>
<dbReference type="PANTHER" id="PTHR11706">
    <property type="entry name" value="SOLUTE CARRIER PROTEIN FAMILY 11 MEMBER"/>
    <property type="match status" value="1"/>
</dbReference>
<accession>A0ABW6DK13</accession>
<dbReference type="PANTHER" id="PTHR11706:SF33">
    <property type="entry name" value="NATURAL RESISTANCE-ASSOCIATED MACROPHAGE PROTEIN 2"/>
    <property type="match status" value="1"/>
</dbReference>
<feature type="transmembrane region" description="Helical" evidence="7">
    <location>
        <begin position="147"/>
        <end position="165"/>
    </location>
</feature>
<sequence length="417" mass="45528">MKLKKRITRFWKLLGPGLVTGASDDDPSGIATYSQAGAGLGLSTLWTALIAFPLMAAIQQMCARIGLVTKQGLTGTLKKHYPKPVLYLMLVFSFPAIIMNIGADIAGMGAVGNLLFPTIDASYFSVLFTLLLIGLIIYLPYAKIAAVLKYLCIVMLVYFIVPFLYKQDINEILMATFIPKIEFTKEYIAILVGILGTTISPYLFFWQASVEVEEMSIHRKLIVNKRIIHEMEQDVDFGMGFSGFVMYFIILTTGTVLYKSGIHQIDTVEQAAIALKPLAGDMAYLLFAIGIIGTGLIAIPVLSGSLSYIFTETFGWEQGLNKKFHEAKGFYSIIAFSLLVGLSLNYVGISPINALIYTAILYGITAPVLIAIILHISNNKLIMGENTNSPLSNVLGLAALLIMTLAAGALLYLEFIA</sequence>
<evidence type="ECO:0000256" key="1">
    <source>
        <dbReference type="ARBA" id="ARBA00004141"/>
    </source>
</evidence>
<proteinExistence type="predicted"/>
<dbReference type="EMBL" id="JBBKXX010000001">
    <property type="protein sequence ID" value="MFD3407856.1"/>
    <property type="molecule type" value="Genomic_DNA"/>
</dbReference>
<dbReference type="Proteomes" id="UP001598019">
    <property type="component" value="Unassembled WGS sequence"/>
</dbReference>
<evidence type="ECO:0000256" key="2">
    <source>
        <dbReference type="ARBA" id="ARBA00022448"/>
    </source>
</evidence>
<evidence type="ECO:0000256" key="3">
    <source>
        <dbReference type="ARBA" id="ARBA00022692"/>
    </source>
</evidence>
<feature type="transmembrane region" description="Helical" evidence="7">
    <location>
        <begin position="284"/>
        <end position="310"/>
    </location>
</feature>
<evidence type="ECO:0000256" key="5">
    <source>
        <dbReference type="ARBA" id="ARBA00022989"/>
    </source>
</evidence>
<organism evidence="8 9">
    <name type="scientific">Aquirufa esocilacus</name>
    <dbReference type="NCBI Taxonomy" id="3096513"/>
    <lineage>
        <taxon>Bacteria</taxon>
        <taxon>Pseudomonadati</taxon>
        <taxon>Bacteroidota</taxon>
        <taxon>Cytophagia</taxon>
        <taxon>Cytophagales</taxon>
        <taxon>Flectobacillaceae</taxon>
        <taxon>Aquirufa</taxon>
    </lineage>
</organism>
<protein>
    <submittedName>
        <fullName evidence="8">Divalent metal cation transporter</fullName>
    </submittedName>
</protein>
<evidence type="ECO:0000313" key="9">
    <source>
        <dbReference type="Proteomes" id="UP001598019"/>
    </source>
</evidence>
<keyword evidence="9" id="KW-1185">Reference proteome</keyword>
<keyword evidence="5 7" id="KW-1133">Transmembrane helix</keyword>
<feature type="transmembrane region" description="Helical" evidence="7">
    <location>
        <begin position="123"/>
        <end position="141"/>
    </location>
</feature>
<dbReference type="InterPro" id="IPR001046">
    <property type="entry name" value="NRAMP_fam"/>
</dbReference>
<feature type="transmembrane region" description="Helical" evidence="7">
    <location>
        <begin position="237"/>
        <end position="258"/>
    </location>
</feature>
<feature type="transmembrane region" description="Helical" evidence="7">
    <location>
        <begin position="330"/>
        <end position="347"/>
    </location>
</feature>
<evidence type="ECO:0000256" key="6">
    <source>
        <dbReference type="ARBA" id="ARBA00023136"/>
    </source>
</evidence>
<feature type="transmembrane region" description="Helical" evidence="7">
    <location>
        <begin position="186"/>
        <end position="205"/>
    </location>
</feature>
<reference evidence="8 9" key="1">
    <citation type="submission" date="2024-03" db="EMBL/GenBank/DDBJ databases">
        <title>Aquirufa genome sequencing.</title>
        <authorList>
            <person name="Pitt A."/>
            <person name="Hahn M.W."/>
        </authorList>
    </citation>
    <scope>NUCLEOTIDE SEQUENCE [LARGE SCALE GENOMIC DNA]</scope>
    <source>
        <strain evidence="8 9">HETE-83D</strain>
    </source>
</reference>
<name>A0ABW6DK13_9BACT</name>
<feature type="transmembrane region" description="Helical" evidence="7">
    <location>
        <begin position="394"/>
        <end position="413"/>
    </location>
</feature>
<keyword evidence="6 7" id="KW-0472">Membrane</keyword>
<evidence type="ECO:0000313" key="8">
    <source>
        <dbReference type="EMBL" id="MFD3407856.1"/>
    </source>
</evidence>
<keyword evidence="2" id="KW-0813">Transport</keyword>